<reference evidence="2" key="1">
    <citation type="submission" date="2017-10" db="EMBL/GenBank/DDBJ databases">
        <title>Conjugative transfer of the toxin plasmid of Clostridium sordellii.</title>
        <authorList>
            <person name="Vidor C.J."/>
            <person name="Awad M."/>
            <person name="Lyras D."/>
        </authorList>
    </citation>
    <scope>NUCLEOTIDE SEQUENCE</scope>
    <source>
        <strain evidence="2">S0804018</strain>
        <plasmid evidence="2">pCS1-5</plasmid>
    </source>
</reference>
<accession>A0A2I6SWE8</accession>
<feature type="binding site" evidence="1">
    <location>
        <position position="344"/>
    </location>
    <ligand>
        <name>Zn(2+)</name>
        <dbReference type="ChEBI" id="CHEBI:29105"/>
    </ligand>
</feature>
<dbReference type="AlphaFoldDB" id="A0A2I6SWE8"/>
<dbReference type="GO" id="GO:0046872">
    <property type="term" value="F:metal ion binding"/>
    <property type="evidence" value="ECO:0007669"/>
    <property type="project" value="UniProtKB-KW"/>
</dbReference>
<dbReference type="EMBL" id="MG205643">
    <property type="protein sequence ID" value="AUO31847.1"/>
    <property type="molecule type" value="Genomic_DNA"/>
</dbReference>
<dbReference type="InterPro" id="IPR033889">
    <property type="entry name" value="LanC"/>
</dbReference>
<protein>
    <submittedName>
        <fullName evidence="2">Uncharacterized protein</fullName>
    </submittedName>
</protein>
<name>A0A2I6SWE8_PARSO</name>
<dbReference type="Pfam" id="PF05147">
    <property type="entry name" value="LANC_like"/>
    <property type="match status" value="1"/>
</dbReference>
<dbReference type="CDD" id="cd04793">
    <property type="entry name" value="LanC"/>
    <property type="match status" value="1"/>
</dbReference>
<proteinExistence type="predicted"/>
<evidence type="ECO:0000313" key="2">
    <source>
        <dbReference type="EMBL" id="AUO31847.1"/>
    </source>
</evidence>
<geneLocation type="plasmid" evidence="2">
    <name>pCS1-5</name>
</geneLocation>
<sequence length="435" mass="50203">MHKSIEIENLYGEEIDSIIYEFIDILMDIEYIEKNMEEQSPSDSLLDISSILLVLSKCDGYLSEDNLEAAIYKYMKILNKNINNVIYKPGLYGGLSTVAFSVYMVSKKYPYYEKSLKRLNEIIVEITYKLIEDIENRDSLTMDDYDIISGTSGIAIYLSLFKDEYITKCIMRINEYLVSIIKEKEVYGELVPGMHITSENQYLDEDKEFYKKGNFNLSLAHGMCSPLVALSISYELGIIVDKQRESIEYILDILDKFKIENEESMSWIGMISFEEFTNFNSSLYEFQPRASWCYGTPGIARSIYLASRAINDNFKLEISKKAFNYLCKSEGIDKWQLTSPTICHGFSGMIAILKLMLIDEKNDMYLSPLKSAIESTIAFYDSQNKYLFKNIEDYGDRIEHEDKLDFLVGTSGVILSLLFVRKSEVKDVFRLIGLI</sequence>
<keyword evidence="2" id="KW-0614">Plasmid</keyword>
<dbReference type="SMART" id="SM01260">
    <property type="entry name" value="LANC_like"/>
    <property type="match status" value="1"/>
</dbReference>
<keyword evidence="1" id="KW-0862">Zinc</keyword>
<dbReference type="PRINTS" id="PR01950">
    <property type="entry name" value="LANCSUPER"/>
</dbReference>
<evidence type="ECO:0000256" key="1">
    <source>
        <dbReference type="PIRSR" id="PIRSR607822-1"/>
    </source>
</evidence>
<keyword evidence="1" id="KW-0479">Metal-binding</keyword>
<organism evidence="2">
    <name type="scientific">Paraclostridium sordellii</name>
    <name type="common">Clostridium sordellii</name>
    <dbReference type="NCBI Taxonomy" id="1505"/>
    <lineage>
        <taxon>Bacteria</taxon>
        <taxon>Bacillati</taxon>
        <taxon>Bacillota</taxon>
        <taxon>Clostridia</taxon>
        <taxon>Peptostreptococcales</taxon>
        <taxon>Peptostreptococcaceae</taxon>
        <taxon>Paraclostridium</taxon>
    </lineage>
</organism>
<feature type="binding site" evidence="1">
    <location>
        <position position="343"/>
    </location>
    <ligand>
        <name>Zn(2+)</name>
        <dbReference type="ChEBI" id="CHEBI:29105"/>
    </ligand>
</feature>
<dbReference type="GO" id="GO:0031179">
    <property type="term" value="P:peptide modification"/>
    <property type="evidence" value="ECO:0007669"/>
    <property type="project" value="InterPro"/>
</dbReference>
<dbReference type="RefSeq" id="WP_172692225.1">
    <property type="nucleotide sequence ID" value="NZ_MG205643.1"/>
</dbReference>
<dbReference type="PRINTS" id="PR01955">
    <property type="entry name" value="LANCFRANKIA"/>
</dbReference>
<dbReference type="InterPro" id="IPR007822">
    <property type="entry name" value="LANC-like"/>
</dbReference>
<feature type="binding site" evidence="1">
    <location>
        <position position="293"/>
    </location>
    <ligand>
        <name>Zn(2+)</name>
        <dbReference type="ChEBI" id="CHEBI:29105"/>
    </ligand>
</feature>
<dbReference type="Gene3D" id="1.50.10.20">
    <property type="match status" value="1"/>
</dbReference>
<dbReference type="SUPFAM" id="SSF158745">
    <property type="entry name" value="LanC-like"/>
    <property type="match status" value="1"/>
</dbReference>